<accession>A0A8J6MXJ3</accession>
<dbReference type="CDD" id="cd08168">
    <property type="entry name" value="Cytochrom_C3"/>
    <property type="match status" value="2"/>
</dbReference>
<dbReference type="InterPro" id="IPR051829">
    <property type="entry name" value="Multiheme_Cytochr_ET"/>
</dbReference>
<feature type="domain" description="Cytochrome c7-like" evidence="2">
    <location>
        <begin position="332"/>
        <end position="405"/>
    </location>
</feature>
<dbReference type="InterPro" id="IPR024673">
    <property type="entry name" value="Octahem_Cyt_c"/>
</dbReference>
<proteinExistence type="predicted"/>
<keyword evidence="1" id="KW-0732">Signal</keyword>
<dbReference type="Pfam" id="PF14522">
    <property type="entry name" value="Cytochrome_C7"/>
    <property type="match status" value="1"/>
</dbReference>
<dbReference type="AlphaFoldDB" id="A0A8J6MXJ3"/>
<dbReference type="GO" id="GO:0016491">
    <property type="term" value="F:oxidoreductase activity"/>
    <property type="evidence" value="ECO:0007669"/>
    <property type="project" value="TreeGrafter"/>
</dbReference>
<gene>
    <name evidence="3" type="ORF">H8E19_04645</name>
</gene>
<dbReference type="PANTHER" id="PTHR35038:SF5">
    <property type="entry name" value="CYTOCHROME C-TYPE PROTEIN NRFB"/>
    <property type="match status" value="1"/>
</dbReference>
<dbReference type="NCBIfam" id="TIGR04315">
    <property type="entry name" value="octaheme_Shew"/>
    <property type="match status" value="1"/>
</dbReference>
<name>A0A8J6MXJ3_9DELT</name>
<evidence type="ECO:0000256" key="1">
    <source>
        <dbReference type="ARBA" id="ARBA00022729"/>
    </source>
</evidence>
<protein>
    <submittedName>
        <fullName evidence="3">Tetrathionate reductase family octaheme c-type cytochrome</fullName>
    </submittedName>
</protein>
<evidence type="ECO:0000259" key="2">
    <source>
        <dbReference type="Pfam" id="PF14522"/>
    </source>
</evidence>
<dbReference type="Gene3D" id="3.90.10.10">
    <property type="entry name" value="Cytochrome C3"/>
    <property type="match status" value="2"/>
</dbReference>
<dbReference type="InterPro" id="IPR036280">
    <property type="entry name" value="Multihaem_cyt_sf"/>
</dbReference>
<dbReference type="Pfam" id="PF11783">
    <property type="entry name" value="Cytochrome_cB"/>
    <property type="match status" value="1"/>
</dbReference>
<dbReference type="EMBL" id="JACNJD010000153">
    <property type="protein sequence ID" value="MBC8176674.1"/>
    <property type="molecule type" value="Genomic_DNA"/>
</dbReference>
<evidence type="ECO:0000313" key="4">
    <source>
        <dbReference type="Proteomes" id="UP000650524"/>
    </source>
</evidence>
<dbReference type="SUPFAM" id="SSF48695">
    <property type="entry name" value="Multiheme cytochromes"/>
    <property type="match status" value="2"/>
</dbReference>
<comment type="caution">
    <text evidence="3">The sequence shown here is derived from an EMBL/GenBank/DDBJ whole genome shotgun (WGS) entry which is preliminary data.</text>
</comment>
<dbReference type="InterPro" id="IPR029467">
    <property type="entry name" value="Cyt_c7-like"/>
</dbReference>
<dbReference type="Proteomes" id="UP000650524">
    <property type="component" value="Unassembled WGS sequence"/>
</dbReference>
<organism evidence="3 4">
    <name type="scientific">Candidatus Desulfacyla euxinica</name>
    <dbReference type="NCBI Taxonomy" id="2841693"/>
    <lineage>
        <taxon>Bacteria</taxon>
        <taxon>Deltaproteobacteria</taxon>
        <taxon>Candidatus Desulfacyla</taxon>
    </lineage>
</organism>
<sequence>MAVGDTGQVIPSIADAPKVRTLNSPVIKESTDMYQPVIFMHSKHANVMKDCTICHHRHPRNKGDVYGEPVTMDKMRDKKTMPKNCSLCHDRSFDPKRLNVPGLKGAYHQLCMDCHRESEQAPHVRGSVIYSAMARGPGVHPLETRAPTDCLACHAKKVPDHRELVKLEGEVDAVTVTKNCLSCHELEGKAILKTAHWNWQGSSPYTVGHEKRVDLGKRDKTINNFCINLNGNWARCTSCHIGYGWEDQNFDFSDMTRIDCLVCHDTTGKYKKSPAGAGYPKEGVDLKKVAQNVGRPSRNTCGGNCHFRGGGGDAVKHGDMDSALKKPSKFHDVHMGVTDGGLGFNCQQCHKTRNHMIAGRSVSVAPVEGDLSCQTCHTDRPHLGIGMLDFHLNRHTRHVDCQTCHIPIYARGKPTKVYWDWSTAGKDIKGGKDKYGMPTYKKKKGSFKWKKDAKPSYAWYNGTVKRYILGDRINEKGVTELARPVGDKNDQASRIYPFKLHRGKQISDATYKYLIAPQLWKGYWKHWDWDKASRDGMKFAGLPYSGNYEFVDTIMYWGLTHTVMPKENALSCAQCHPSLNKAPYCGSCHQEKPGVDFKALSTEGIDFRVLAKKGMDVGQLEGKTDYIDFKALGYKGDPIEVGGRFGKLLFGKDKIAKTKEP</sequence>
<dbReference type="PANTHER" id="PTHR35038">
    <property type="entry name" value="DISSIMILATORY SULFITE REDUCTASE SIRA"/>
    <property type="match status" value="1"/>
</dbReference>
<evidence type="ECO:0000313" key="3">
    <source>
        <dbReference type="EMBL" id="MBC8176674.1"/>
    </source>
</evidence>
<reference evidence="3 4" key="1">
    <citation type="submission" date="2020-08" db="EMBL/GenBank/DDBJ databases">
        <title>Bridging the membrane lipid divide: bacteria of the FCB group superphylum have the potential to synthesize archaeal ether lipids.</title>
        <authorList>
            <person name="Villanueva L."/>
            <person name="Von Meijenfeldt F.A.B."/>
            <person name="Westbye A.B."/>
            <person name="Yadav S."/>
            <person name="Hopmans E.C."/>
            <person name="Dutilh B.E."/>
            <person name="Sinninghe Damste J.S."/>
        </authorList>
    </citation>
    <scope>NUCLEOTIDE SEQUENCE [LARGE SCALE GENOMIC DNA]</scope>
    <source>
        <strain evidence="3">NIOZ-UU27</strain>
    </source>
</reference>